<gene>
    <name evidence="1" type="ORF">NCTC13100_01813</name>
</gene>
<name>A0A379DJW6_9PORP</name>
<dbReference type="EMBL" id="UGTI01000001">
    <property type="protein sequence ID" value="SUB78631.1"/>
    <property type="molecule type" value="Genomic_DNA"/>
</dbReference>
<reference evidence="1 2" key="1">
    <citation type="submission" date="2018-06" db="EMBL/GenBank/DDBJ databases">
        <authorList>
            <consortium name="Pathogen Informatics"/>
            <person name="Doyle S."/>
        </authorList>
    </citation>
    <scope>NUCLEOTIDE SEQUENCE [LARGE SCALE GENOMIC DNA]</scope>
    <source>
        <strain evidence="1 2">NCTC13100</strain>
    </source>
</reference>
<proteinExistence type="predicted"/>
<accession>A0A379DJW6</accession>
<sequence>MNIEWTKLRSYNGDQKNAFEELVCQLARAEAIEGKQKFVRVAAPDSGVEAYCILDNGDEFGWQAKFFSTMDDSQWDQLKKSFETALSKHPHLTKYYICIPLDRADARVSGRRYLLDRWNEKLAAWTEIARRQGREIEFEYWGDSEIFDRLSKSEHAGRRYYWFGQDEFSDSWFSQKLEESISNLGVRYTPELNFQLPISWILQGLSRDEYFQFQFDTCFRKLQTEFNDHMLRMDIVELQAEIQEIYLLYNQITSLINQIDFVEVSIIPQDRLTNLLDTIRDKISTLINKLYEYGARKSDHGGGASSSHFSSTHDFEINKLRKLKESILQFREFISSSSVSLSNRPILILCGEAGVGKSHLLADIARNREKRGIYTLLLLGQQFATTEDPWTQIKKLLQLQCDRDTFLGALNTKAEVSGARVLIFIDAINEGQGKNIWKDHISGFITALKRFPNIGLVLSLRTSYEKLLIPDIDSLGATKLIHSGFSGYEYDASKLFFDNYQIKQPSIPLLHPEFSNPLFLKLFCEGLFKKELHEIPDGYEGISSILNFYLDVVNEKISDKYNYPRKLFLAHKVLKRIAERIAETNNSYLSYEDAFSFIENLEEAKSVLDKSQFFQDLISEGLLTENIYWDKGGNPIEGIYIAYERFSDHLVASYLLEKYLDKGNPKETFSDRNNKLGCVLSDWHSVYHNKGLIEALSIQLPEEIGLELYEVAEHAKAFEPVISGFIESIIWRKKETLSDKQISYINAIIRGSEYEKDFIDTILLVTSNPGHYFNSDFLHNVLASLSMADRDAWWTQLIHDMYPDDSDTPTTIRRIIDWAWIDDIRESLSDESVRLMSQTMIWFLVSCNRTLRDSSTKALICLLRDKIHVLMQLMERFKEINDPYVLQRIYAVAYGCAVRTSNIEILKPFGELVFELIFNTEEVVPDILLRDYAKGIIEYAVFKGHKFEFDLDRIRPPFRSELPDSFPSSEDIDRYEFGHAQKGFTGVTNIISSMTTEYGRGVGGYGDFGRYVFARALSHWNVDVHGLSNLAVQRIVEKYGYDIEKHGRFDQSIGYMGRHSHHEERIGKKYQWIAFHELLARVSDNYTFSYNRYGNNLEPLYDGPWNPFVRDIDPTITLRRNEKKKTAKNWFPPLSYSNWEHSNRDWVHLKDDLLNPIDQVLVTDEHRVEWLVLDMCPDWSEPDPLDEKESNGLKKRLVYDLSSHIIHKEDFPKMLDCLKNYNLLECELPESKTLYEIFSREYYWASANGTFKSEYYGGNNWDNFYAGHTTRKFICKVAKTAIQYLWENDRDYSKDESFSFYKPAELVFRLLNLQYTDVEGMLANAEGEIICFDPSIKYNTPKCLLVRKKDFLETLDAYNLSVFWSILGEKQVLGFSIKPEEWAGRLNISDLVYFESGEFKSGSCYDIEENDSKE</sequence>
<evidence type="ECO:0000313" key="2">
    <source>
        <dbReference type="Proteomes" id="UP000254263"/>
    </source>
</evidence>
<evidence type="ECO:0008006" key="3">
    <source>
        <dbReference type="Google" id="ProtNLM"/>
    </source>
</evidence>
<dbReference type="InterPro" id="IPR027417">
    <property type="entry name" value="P-loop_NTPase"/>
</dbReference>
<dbReference type="RefSeq" id="WP_018359964.1">
    <property type="nucleotide sequence ID" value="NZ_UGTI01000001.1"/>
</dbReference>
<protein>
    <recommendedName>
        <fullName evidence="3">ATP-binding protein</fullName>
    </recommendedName>
</protein>
<dbReference type="SUPFAM" id="SSF52540">
    <property type="entry name" value="P-loop containing nucleoside triphosphate hydrolases"/>
    <property type="match status" value="1"/>
</dbReference>
<dbReference type="Gene3D" id="3.40.50.300">
    <property type="entry name" value="P-loop containing nucleotide triphosphate hydrolases"/>
    <property type="match status" value="1"/>
</dbReference>
<evidence type="ECO:0000313" key="1">
    <source>
        <dbReference type="EMBL" id="SUB78631.1"/>
    </source>
</evidence>
<organism evidence="1 2">
    <name type="scientific">Porphyromonas macacae</name>
    <dbReference type="NCBI Taxonomy" id="28115"/>
    <lineage>
        <taxon>Bacteria</taxon>
        <taxon>Pseudomonadati</taxon>
        <taxon>Bacteroidota</taxon>
        <taxon>Bacteroidia</taxon>
        <taxon>Bacteroidales</taxon>
        <taxon>Porphyromonadaceae</taxon>
        <taxon>Porphyromonas</taxon>
    </lineage>
</organism>
<dbReference type="Proteomes" id="UP000254263">
    <property type="component" value="Unassembled WGS sequence"/>
</dbReference>